<dbReference type="RefSeq" id="WP_290236763.1">
    <property type="nucleotide sequence ID" value="NZ_JAUFPZ010000002.1"/>
</dbReference>
<name>A0ABV8HDJ6_9FLAO</name>
<protein>
    <submittedName>
        <fullName evidence="1">Uncharacterized protein</fullName>
    </submittedName>
</protein>
<evidence type="ECO:0000313" key="2">
    <source>
        <dbReference type="Proteomes" id="UP001595793"/>
    </source>
</evidence>
<proteinExistence type="predicted"/>
<dbReference type="Proteomes" id="UP001595793">
    <property type="component" value="Unassembled WGS sequence"/>
</dbReference>
<comment type="caution">
    <text evidence="1">The sequence shown here is derived from an EMBL/GenBank/DDBJ whole genome shotgun (WGS) entry which is preliminary data.</text>
</comment>
<keyword evidence="2" id="KW-1185">Reference proteome</keyword>
<organism evidence="1 2">
    <name type="scientific">Zunongwangia endophytica</name>
    <dbReference type="NCBI Taxonomy" id="1808945"/>
    <lineage>
        <taxon>Bacteria</taxon>
        <taxon>Pseudomonadati</taxon>
        <taxon>Bacteroidota</taxon>
        <taxon>Flavobacteriia</taxon>
        <taxon>Flavobacteriales</taxon>
        <taxon>Flavobacteriaceae</taxon>
        <taxon>Zunongwangia</taxon>
    </lineage>
</organism>
<dbReference type="EMBL" id="JBHSAS010000012">
    <property type="protein sequence ID" value="MFC4029052.1"/>
    <property type="molecule type" value="Genomic_DNA"/>
</dbReference>
<accession>A0ABV8HDJ6</accession>
<reference evidence="2" key="1">
    <citation type="journal article" date="2019" name="Int. J. Syst. Evol. Microbiol.">
        <title>The Global Catalogue of Microorganisms (GCM) 10K type strain sequencing project: providing services to taxonomists for standard genome sequencing and annotation.</title>
        <authorList>
            <consortium name="The Broad Institute Genomics Platform"/>
            <consortium name="The Broad Institute Genome Sequencing Center for Infectious Disease"/>
            <person name="Wu L."/>
            <person name="Ma J."/>
        </authorList>
    </citation>
    <scope>NUCLEOTIDE SEQUENCE [LARGE SCALE GENOMIC DNA]</scope>
    <source>
        <strain evidence="2">CECT 9128</strain>
    </source>
</reference>
<sequence length="140" mass="17038">MRLEDSKYADLILEKIEYDFGNIYFLEDILVSEINQGVVFNWECAEKVIIDAQRLFGNEYTPHFISNRIHKYYTVYQDWIHFFNNRYFVKSFSVISIHSYEMMNLVFERMFYKRKIHVANSLNEAFQNIYTLQKLESNNK</sequence>
<gene>
    <name evidence="1" type="ORF">ACFOS1_16635</name>
</gene>
<evidence type="ECO:0000313" key="1">
    <source>
        <dbReference type="EMBL" id="MFC4029052.1"/>
    </source>
</evidence>